<dbReference type="AlphaFoldDB" id="A0A2T5H761"/>
<name>A0A2T5H761_9PROT</name>
<dbReference type="Proteomes" id="UP000244128">
    <property type="component" value="Unassembled WGS sequence"/>
</dbReference>
<dbReference type="SUPFAM" id="SSF52402">
    <property type="entry name" value="Adenine nucleotide alpha hydrolases-like"/>
    <property type="match status" value="1"/>
</dbReference>
<gene>
    <name evidence="1" type="ORF">C8R26_14222</name>
</gene>
<reference evidence="1 2" key="1">
    <citation type="submission" date="2018-04" db="EMBL/GenBank/DDBJ databases">
        <title>Active sludge and wastewater microbial communities from Klosterneuburg, Austria.</title>
        <authorList>
            <person name="Wagner M."/>
        </authorList>
    </citation>
    <scope>NUCLEOTIDE SEQUENCE [LARGE SCALE GENOMIC DNA]</scope>
    <source>
        <strain evidence="1 2">Nm49</strain>
    </source>
</reference>
<sequence length="81" mass="9173">MTITLIAFDGSENAMRAIDEIVDTLDTSKLHVHLLNVCEPVQMNEVVFNDLIRKIVQPSPIFSIIRRILTQTNPSKRNCHG</sequence>
<evidence type="ECO:0000313" key="2">
    <source>
        <dbReference type="Proteomes" id="UP000244128"/>
    </source>
</evidence>
<feature type="non-terminal residue" evidence="1">
    <location>
        <position position="81"/>
    </location>
</feature>
<proteinExistence type="predicted"/>
<organism evidence="1 2">
    <name type="scientific">Nitrosomonas oligotropha</name>
    <dbReference type="NCBI Taxonomy" id="42354"/>
    <lineage>
        <taxon>Bacteria</taxon>
        <taxon>Pseudomonadati</taxon>
        <taxon>Pseudomonadota</taxon>
        <taxon>Betaproteobacteria</taxon>
        <taxon>Nitrosomonadales</taxon>
        <taxon>Nitrosomonadaceae</taxon>
        <taxon>Nitrosomonas</taxon>
    </lineage>
</organism>
<evidence type="ECO:0008006" key="3">
    <source>
        <dbReference type="Google" id="ProtNLM"/>
    </source>
</evidence>
<comment type="caution">
    <text evidence="1">The sequence shown here is derived from an EMBL/GenBank/DDBJ whole genome shotgun (WGS) entry which is preliminary data.</text>
</comment>
<dbReference type="EMBL" id="QAOI01000042">
    <property type="protein sequence ID" value="PTQ67382.1"/>
    <property type="molecule type" value="Genomic_DNA"/>
</dbReference>
<protein>
    <recommendedName>
        <fullName evidence="3">Universal stress protein family protein</fullName>
    </recommendedName>
</protein>
<accession>A0A2T5H761</accession>
<evidence type="ECO:0000313" key="1">
    <source>
        <dbReference type="EMBL" id="PTQ67382.1"/>
    </source>
</evidence>